<dbReference type="Proteomes" id="UP000199233">
    <property type="component" value="Unassembled WGS sequence"/>
</dbReference>
<accession>A0A1H9MEW7</accession>
<keyword evidence="1 3" id="KW-0732">Signal</keyword>
<evidence type="ECO:0000313" key="7">
    <source>
        <dbReference type="Proteomes" id="UP000199233"/>
    </source>
</evidence>
<dbReference type="PANTHER" id="PTHR33619">
    <property type="entry name" value="POLYSACCHARIDE EXPORT PROTEIN GFCE-RELATED"/>
    <property type="match status" value="1"/>
</dbReference>
<evidence type="ECO:0000313" key="6">
    <source>
        <dbReference type="EMBL" id="SER22049.1"/>
    </source>
</evidence>
<feature type="region of interest" description="Disordered" evidence="2">
    <location>
        <begin position="40"/>
        <end position="59"/>
    </location>
</feature>
<proteinExistence type="predicted"/>
<evidence type="ECO:0000256" key="2">
    <source>
        <dbReference type="SAM" id="MobiDB-lite"/>
    </source>
</evidence>
<reference evidence="6 7" key="1">
    <citation type="submission" date="2016-10" db="EMBL/GenBank/DDBJ databases">
        <authorList>
            <person name="de Groot N.N."/>
        </authorList>
    </citation>
    <scope>NUCLEOTIDE SEQUENCE [LARGE SCALE GENOMIC DNA]</scope>
    <source>
        <strain evidence="6 7">DSM 25927</strain>
    </source>
</reference>
<feature type="compositionally biased region" description="Low complexity" evidence="2">
    <location>
        <begin position="45"/>
        <end position="59"/>
    </location>
</feature>
<dbReference type="EMBL" id="FOFS01000022">
    <property type="protein sequence ID" value="SER22049.1"/>
    <property type="molecule type" value="Genomic_DNA"/>
</dbReference>
<dbReference type="Pfam" id="PF10531">
    <property type="entry name" value="SLBB"/>
    <property type="match status" value="1"/>
</dbReference>
<dbReference type="InterPro" id="IPR049712">
    <property type="entry name" value="Poly_export"/>
</dbReference>
<organism evidence="6 7">
    <name type="scientific">Solimonas aquatica</name>
    <dbReference type="NCBI Taxonomy" id="489703"/>
    <lineage>
        <taxon>Bacteria</taxon>
        <taxon>Pseudomonadati</taxon>
        <taxon>Pseudomonadota</taxon>
        <taxon>Gammaproteobacteria</taxon>
        <taxon>Nevskiales</taxon>
        <taxon>Nevskiaceae</taxon>
        <taxon>Solimonas</taxon>
    </lineage>
</organism>
<name>A0A1H9MEW7_9GAMM</name>
<feature type="region of interest" description="Disordered" evidence="2">
    <location>
        <begin position="67"/>
        <end position="92"/>
    </location>
</feature>
<feature type="signal peptide" evidence="3">
    <location>
        <begin position="1"/>
        <end position="28"/>
    </location>
</feature>
<evidence type="ECO:0000259" key="5">
    <source>
        <dbReference type="Pfam" id="PF10531"/>
    </source>
</evidence>
<feature type="compositionally biased region" description="Low complexity" evidence="2">
    <location>
        <begin position="82"/>
        <end position="92"/>
    </location>
</feature>
<dbReference type="Gene3D" id="3.30.1950.10">
    <property type="entry name" value="wza like domain"/>
    <property type="match status" value="1"/>
</dbReference>
<sequence>MFQLPRRAMHAIGLALLLSGAAALQSCAWLSTQASEPPADVAVKPAASPAQAGPAASQSAEIAAAFRKQVQPALQREQQRQPASAPAAPAPVAAAPVAASRAAPPAASFTPPPTASFTPPASLPRAAAGQGYRIGVGDRVRIDVRGEPDLSMDFAVGQTGTVSYPFLGELAVAGQTVDQLQARIDQGLRGGYLVNPDVRVMITEYRKFYINGEVKIPGGYSFIAGLTVRQAAALAGGFTERASMNKITVYREATPTNAQSANLDTPVYPGDTVVVAQGLF</sequence>
<dbReference type="PANTHER" id="PTHR33619:SF3">
    <property type="entry name" value="POLYSACCHARIDE EXPORT PROTEIN GFCE-RELATED"/>
    <property type="match status" value="1"/>
</dbReference>
<dbReference type="InterPro" id="IPR003715">
    <property type="entry name" value="Poly_export_N"/>
</dbReference>
<dbReference type="STRING" id="489703.SAMN04488038_1227"/>
<feature type="region of interest" description="Disordered" evidence="2">
    <location>
        <begin position="103"/>
        <end position="122"/>
    </location>
</feature>
<feature type="compositionally biased region" description="Low complexity" evidence="2">
    <location>
        <begin position="103"/>
        <end position="120"/>
    </location>
</feature>
<feature type="domain" description="Soluble ligand binding" evidence="5">
    <location>
        <begin position="207"/>
        <end position="252"/>
    </location>
</feature>
<dbReference type="GO" id="GO:0015159">
    <property type="term" value="F:polysaccharide transmembrane transporter activity"/>
    <property type="evidence" value="ECO:0007669"/>
    <property type="project" value="InterPro"/>
</dbReference>
<evidence type="ECO:0000256" key="1">
    <source>
        <dbReference type="ARBA" id="ARBA00022729"/>
    </source>
</evidence>
<evidence type="ECO:0000259" key="4">
    <source>
        <dbReference type="Pfam" id="PF02563"/>
    </source>
</evidence>
<feature type="domain" description="Polysaccharide export protein N-terminal" evidence="4">
    <location>
        <begin position="127"/>
        <end position="202"/>
    </location>
</feature>
<dbReference type="InterPro" id="IPR019554">
    <property type="entry name" value="Soluble_ligand-bd"/>
</dbReference>
<feature type="chain" id="PRO_5011697981" evidence="3">
    <location>
        <begin position="29"/>
        <end position="280"/>
    </location>
</feature>
<protein>
    <submittedName>
        <fullName evidence="6">Protein involved in polysaccharide export, contains SLBB domain of the beta-grasp fold</fullName>
    </submittedName>
</protein>
<keyword evidence="7" id="KW-1185">Reference proteome</keyword>
<dbReference type="PROSITE" id="PS51257">
    <property type="entry name" value="PROKAR_LIPOPROTEIN"/>
    <property type="match status" value="1"/>
</dbReference>
<dbReference type="Pfam" id="PF02563">
    <property type="entry name" value="Poly_export"/>
    <property type="match status" value="1"/>
</dbReference>
<evidence type="ECO:0000256" key="3">
    <source>
        <dbReference type="SAM" id="SignalP"/>
    </source>
</evidence>
<gene>
    <name evidence="6" type="ORF">SAMN04488038_1227</name>
</gene>
<dbReference type="AlphaFoldDB" id="A0A1H9MEW7"/>
<dbReference type="RefSeq" id="WP_218140273.1">
    <property type="nucleotide sequence ID" value="NZ_FOFS01000022.1"/>
</dbReference>